<dbReference type="FunFam" id="3.40.50.200:FF:000015">
    <property type="entry name" value="Tripeptidyl peptidase A"/>
    <property type="match status" value="1"/>
</dbReference>
<evidence type="ECO:0000313" key="18">
    <source>
        <dbReference type="EMBL" id="CAK5272100.1"/>
    </source>
</evidence>
<feature type="binding site" evidence="15">
    <location>
        <position position="605"/>
    </location>
    <ligand>
        <name>Ca(2+)</name>
        <dbReference type="ChEBI" id="CHEBI:29108"/>
    </ligand>
</feature>
<evidence type="ECO:0000256" key="13">
    <source>
        <dbReference type="ARBA" id="ARBA00023145"/>
    </source>
</evidence>
<dbReference type="PANTHER" id="PTHR14218:SF19">
    <property type="entry name" value="SERINE PROTEASE AORO, PUTATIVE (AFU_ORTHOLOGUE AFUA_6G10250)-RELATED"/>
    <property type="match status" value="1"/>
</dbReference>
<sequence>MRILFSVVLAAVATAAAAAAPHAKRTALPGGWVRVRRHASNATIPLLRFGLTQPNSDMNTLHGLLNDVSHPESPNYGAHWTAARVQAYFAPSAESVSAVQGWILAAGVDSDRVRVSRSAGWVEIVNASVAEAEKLLGTEYHVFTHAATGVKHVACNEYHLPAHIAPHVELVTPTIDFAVMLPKPASPHIKLSTEAVFSEAANGVSPSLSSCDSQITPSCLRALYNFNYIPTMGSKNSLGIVEYTPQSYSPPDLDMFAQTFPSITGGSLKGVRPTFHSIDGGVLDTSKSFSTNGESDLDLEYAMNLVTDRQTVDLYQVGDPMMGASFGNFIDAIDGTYCSFEGGDDPFYDGTYPDSAPGGYQKQDCGTVKPANVISTSYGYNEADLSYEYSLRQCKEYAKLGMMGVTIVYSSGDGGVAGNGDICLNADGSQSYDGKMFNPSFPSTCPFVTAVGATQIARGKTVSDPETACTTVIYSGGGFSNYFDMPQYQAGAVKDFFTKYPPTYGSDVFNNSQTARAYPDIAANGANYVIAVDGVFGLVFGTSASAPVVAAMLTMINDARIAVGKSRIGFINPAVYSPAFRGAFKDISLGSNPGCGTQGFNATPGYDPVTGLGTPIFDKLKSIWLQAP</sequence>
<comment type="cofactor">
    <cofactor evidence="15">
        <name>Ca(2+)</name>
        <dbReference type="ChEBI" id="CHEBI:29108"/>
    </cofactor>
    <text evidence="15">Binds 1 Ca(2+) ion per subunit.</text>
</comment>
<keyword evidence="8 16" id="KW-0732">Signal</keyword>
<feature type="active site" description="Charge relay system" evidence="15">
    <location>
        <position position="294"/>
    </location>
</feature>
<keyword evidence="10 15" id="KW-0720">Serine protease</keyword>
<dbReference type="PROSITE" id="PS51695">
    <property type="entry name" value="SEDOLISIN"/>
    <property type="match status" value="1"/>
</dbReference>
<dbReference type="GO" id="GO:0004252">
    <property type="term" value="F:serine-type endopeptidase activity"/>
    <property type="evidence" value="ECO:0007669"/>
    <property type="project" value="UniProtKB-UniRule"/>
</dbReference>
<evidence type="ECO:0000259" key="17">
    <source>
        <dbReference type="PROSITE" id="PS51695"/>
    </source>
</evidence>
<dbReference type="GO" id="GO:0005576">
    <property type="term" value="C:extracellular region"/>
    <property type="evidence" value="ECO:0007669"/>
    <property type="project" value="UniProtKB-SubCell"/>
</dbReference>
<evidence type="ECO:0000256" key="8">
    <source>
        <dbReference type="ARBA" id="ARBA00022729"/>
    </source>
</evidence>
<accession>A0AAD2HB45</accession>
<feature type="binding site" evidence="15">
    <location>
        <position position="586"/>
    </location>
    <ligand>
        <name>Ca(2+)</name>
        <dbReference type="ChEBI" id="CHEBI:29108"/>
    </ligand>
</feature>
<dbReference type="GO" id="GO:0006508">
    <property type="term" value="P:proteolysis"/>
    <property type="evidence" value="ECO:0007669"/>
    <property type="project" value="UniProtKB-KW"/>
</dbReference>
<evidence type="ECO:0000256" key="7">
    <source>
        <dbReference type="ARBA" id="ARBA00022723"/>
    </source>
</evidence>
<keyword evidence="13" id="KW-0865">Zymogen</keyword>
<keyword evidence="19" id="KW-1185">Reference proteome</keyword>
<evidence type="ECO:0000256" key="10">
    <source>
        <dbReference type="ARBA" id="ARBA00022825"/>
    </source>
</evidence>
<comment type="function">
    <text evidence="2">Secreted tripeptidyl-peptidase which degrades proteins at acidic pHs and is involved in virulence.</text>
</comment>
<dbReference type="InterPro" id="IPR036852">
    <property type="entry name" value="Peptidase_S8/S53_dom_sf"/>
</dbReference>
<proteinExistence type="predicted"/>
<keyword evidence="5" id="KW-0964">Secreted</keyword>
<reference evidence="18" key="1">
    <citation type="submission" date="2023-11" db="EMBL/GenBank/DDBJ databases">
        <authorList>
            <person name="De Vega J J."/>
            <person name="De Vega J J."/>
        </authorList>
    </citation>
    <scope>NUCLEOTIDE SEQUENCE</scope>
</reference>
<dbReference type="SMART" id="SM00944">
    <property type="entry name" value="Pro-kuma_activ"/>
    <property type="match status" value="1"/>
</dbReference>
<evidence type="ECO:0000256" key="1">
    <source>
        <dbReference type="ARBA" id="ARBA00001910"/>
    </source>
</evidence>
<dbReference type="InterPro" id="IPR000209">
    <property type="entry name" value="Peptidase_S8/S53_dom"/>
</dbReference>
<comment type="caution">
    <text evidence="18">The sequence shown here is derived from an EMBL/GenBank/DDBJ whole genome shotgun (WGS) entry which is preliminary data.</text>
</comment>
<dbReference type="PROSITE" id="PS00138">
    <property type="entry name" value="SUBTILASE_SER"/>
    <property type="match status" value="1"/>
</dbReference>
<feature type="active site" description="Charge relay system" evidence="15">
    <location>
        <position position="298"/>
    </location>
</feature>
<comment type="catalytic activity">
    <reaction evidence="1">
        <text>Release of an N-terminal tripeptide from a polypeptide.</text>
        <dbReference type="EC" id="3.4.14.10"/>
    </reaction>
</comment>
<feature type="binding site" evidence="15">
    <location>
        <position position="587"/>
    </location>
    <ligand>
        <name>Ca(2+)</name>
        <dbReference type="ChEBI" id="CHEBI:29108"/>
    </ligand>
</feature>
<comment type="subcellular location">
    <subcellularLocation>
        <location evidence="3">Secreted</location>
        <location evidence="3">Extracellular space</location>
    </subcellularLocation>
</comment>
<feature type="signal peptide" evidence="16">
    <location>
        <begin position="1"/>
        <end position="19"/>
    </location>
</feature>
<dbReference type="Gene3D" id="3.40.50.200">
    <property type="entry name" value="Peptidase S8/S53 domain"/>
    <property type="match status" value="1"/>
</dbReference>
<name>A0AAD2HB45_9AGAR</name>
<dbReference type="PANTHER" id="PTHR14218">
    <property type="entry name" value="PROTEASE S8 TRIPEPTIDYL PEPTIDASE I CLN2"/>
    <property type="match status" value="1"/>
</dbReference>
<evidence type="ECO:0000256" key="14">
    <source>
        <dbReference type="ARBA" id="ARBA00023180"/>
    </source>
</evidence>
<evidence type="ECO:0000256" key="2">
    <source>
        <dbReference type="ARBA" id="ARBA00002451"/>
    </source>
</evidence>
<feature type="binding site" evidence="15">
    <location>
        <position position="607"/>
    </location>
    <ligand>
        <name>Ca(2+)</name>
        <dbReference type="ChEBI" id="CHEBI:29108"/>
    </ligand>
</feature>
<keyword evidence="12" id="KW-0843">Virulence</keyword>
<evidence type="ECO:0000256" key="12">
    <source>
        <dbReference type="ARBA" id="ARBA00023026"/>
    </source>
</evidence>
<dbReference type="CDD" id="cd04056">
    <property type="entry name" value="Peptidases_S53"/>
    <property type="match status" value="1"/>
</dbReference>
<dbReference type="InterPro" id="IPR023828">
    <property type="entry name" value="Peptidase_S8_Ser-AS"/>
</dbReference>
<dbReference type="InterPro" id="IPR050819">
    <property type="entry name" value="Tripeptidyl-peptidase_I"/>
</dbReference>
<evidence type="ECO:0000313" key="19">
    <source>
        <dbReference type="Proteomes" id="UP001295794"/>
    </source>
</evidence>
<dbReference type="InterPro" id="IPR030400">
    <property type="entry name" value="Sedolisin_dom"/>
</dbReference>
<evidence type="ECO:0000256" key="3">
    <source>
        <dbReference type="ARBA" id="ARBA00004239"/>
    </source>
</evidence>
<dbReference type="Pfam" id="PF09286">
    <property type="entry name" value="Pro-kuma_activ"/>
    <property type="match status" value="1"/>
</dbReference>
<dbReference type="CDD" id="cd11377">
    <property type="entry name" value="Pro-peptidase_S53"/>
    <property type="match status" value="1"/>
</dbReference>
<dbReference type="GO" id="GO:0008240">
    <property type="term" value="F:tripeptidyl-peptidase activity"/>
    <property type="evidence" value="ECO:0007669"/>
    <property type="project" value="UniProtKB-EC"/>
</dbReference>
<keyword evidence="6 15" id="KW-0645">Protease</keyword>
<dbReference type="AlphaFoldDB" id="A0AAD2HB45"/>
<evidence type="ECO:0000256" key="5">
    <source>
        <dbReference type="ARBA" id="ARBA00022525"/>
    </source>
</evidence>
<dbReference type="EC" id="3.4.14.10" evidence="4"/>
<evidence type="ECO:0000256" key="9">
    <source>
        <dbReference type="ARBA" id="ARBA00022801"/>
    </source>
</evidence>
<dbReference type="SUPFAM" id="SSF54897">
    <property type="entry name" value="Protease propeptides/inhibitors"/>
    <property type="match status" value="1"/>
</dbReference>
<feature type="chain" id="PRO_5041918672" description="tripeptidyl-peptidase II" evidence="16">
    <location>
        <begin position="20"/>
        <end position="628"/>
    </location>
</feature>
<feature type="active site" description="Charge relay system" evidence="15">
    <location>
        <position position="543"/>
    </location>
</feature>
<dbReference type="Proteomes" id="UP001295794">
    <property type="component" value="Unassembled WGS sequence"/>
</dbReference>
<protein>
    <recommendedName>
        <fullName evidence="4">tripeptidyl-peptidase II</fullName>
        <ecNumber evidence="4">3.4.14.10</ecNumber>
    </recommendedName>
</protein>
<feature type="domain" description="Peptidase S53" evidence="17">
    <location>
        <begin position="214"/>
        <end position="627"/>
    </location>
</feature>
<keyword evidence="7 15" id="KW-0479">Metal-binding</keyword>
<dbReference type="EMBL" id="CAVNYO010000181">
    <property type="protein sequence ID" value="CAK5272100.1"/>
    <property type="molecule type" value="Genomic_DNA"/>
</dbReference>
<dbReference type="Pfam" id="PF00082">
    <property type="entry name" value="Peptidase_S8"/>
    <property type="match status" value="1"/>
</dbReference>
<organism evidence="18 19">
    <name type="scientific">Mycena citricolor</name>
    <dbReference type="NCBI Taxonomy" id="2018698"/>
    <lineage>
        <taxon>Eukaryota</taxon>
        <taxon>Fungi</taxon>
        <taxon>Dikarya</taxon>
        <taxon>Basidiomycota</taxon>
        <taxon>Agaricomycotina</taxon>
        <taxon>Agaricomycetes</taxon>
        <taxon>Agaricomycetidae</taxon>
        <taxon>Agaricales</taxon>
        <taxon>Marasmiineae</taxon>
        <taxon>Mycenaceae</taxon>
        <taxon>Mycena</taxon>
    </lineage>
</organism>
<dbReference type="GO" id="GO:0046872">
    <property type="term" value="F:metal ion binding"/>
    <property type="evidence" value="ECO:0007669"/>
    <property type="project" value="UniProtKB-UniRule"/>
</dbReference>
<keyword evidence="14" id="KW-0325">Glycoprotein</keyword>
<dbReference type="SUPFAM" id="SSF52743">
    <property type="entry name" value="Subtilisin-like"/>
    <property type="match status" value="1"/>
</dbReference>
<evidence type="ECO:0000256" key="11">
    <source>
        <dbReference type="ARBA" id="ARBA00022837"/>
    </source>
</evidence>
<dbReference type="InterPro" id="IPR015366">
    <property type="entry name" value="S53_propep"/>
</dbReference>
<keyword evidence="9 15" id="KW-0378">Hydrolase</keyword>
<evidence type="ECO:0000256" key="4">
    <source>
        <dbReference type="ARBA" id="ARBA00012462"/>
    </source>
</evidence>
<keyword evidence="11 15" id="KW-0106">Calcium</keyword>
<evidence type="ECO:0000256" key="15">
    <source>
        <dbReference type="PROSITE-ProRule" id="PRU01032"/>
    </source>
</evidence>
<evidence type="ECO:0000256" key="16">
    <source>
        <dbReference type="SAM" id="SignalP"/>
    </source>
</evidence>
<gene>
    <name evidence="18" type="ORF">MYCIT1_LOCUS17652</name>
</gene>
<evidence type="ECO:0000256" key="6">
    <source>
        <dbReference type="ARBA" id="ARBA00022670"/>
    </source>
</evidence>